<dbReference type="InterPro" id="IPR042094">
    <property type="entry name" value="T2SS_GspF_sf"/>
</dbReference>
<dbReference type="Proteomes" id="UP001516351">
    <property type="component" value="Unassembled WGS sequence"/>
</dbReference>
<reference evidence="2 3" key="1">
    <citation type="submission" date="2020-06" db="EMBL/GenBank/DDBJ databases">
        <title>Synonyms of Asaia species.</title>
        <authorList>
            <person name="Sombolestani A."/>
        </authorList>
    </citation>
    <scope>NUCLEOTIDE SEQUENCE [LARGE SCALE GENOMIC DNA]</scope>
    <source>
        <strain evidence="2 3">LMG 27047</strain>
    </source>
</reference>
<dbReference type="EMBL" id="JABXXV010000011">
    <property type="protein sequence ID" value="NVN48223.1"/>
    <property type="molecule type" value="Genomic_DNA"/>
</dbReference>
<dbReference type="Gene3D" id="1.20.81.30">
    <property type="entry name" value="Type II secretion system (T2SS), domain F"/>
    <property type="match status" value="1"/>
</dbReference>
<proteinExistence type="predicted"/>
<feature type="transmembrane region" description="Helical" evidence="1">
    <location>
        <begin position="187"/>
        <end position="209"/>
    </location>
</feature>
<evidence type="ECO:0000256" key="1">
    <source>
        <dbReference type="SAM" id="Phobius"/>
    </source>
</evidence>
<evidence type="ECO:0008006" key="4">
    <source>
        <dbReference type="Google" id="ProtNLM"/>
    </source>
</evidence>
<keyword evidence="1" id="KW-0812">Transmembrane</keyword>
<organism evidence="2 3">
    <name type="scientific">Asaia spathodeae</name>
    <dbReference type="NCBI Taxonomy" id="657016"/>
    <lineage>
        <taxon>Bacteria</taxon>
        <taxon>Pseudomonadati</taxon>
        <taxon>Pseudomonadota</taxon>
        <taxon>Alphaproteobacteria</taxon>
        <taxon>Acetobacterales</taxon>
        <taxon>Acetobacteraceae</taxon>
        <taxon>Asaia</taxon>
    </lineage>
</organism>
<keyword evidence="1" id="KW-1133">Transmembrane helix</keyword>
<name>A0ABX2P8D2_9PROT</name>
<dbReference type="RefSeq" id="WP_267311327.1">
    <property type="nucleotide sequence ID" value="NZ_JABXXV010000011.1"/>
</dbReference>
<comment type="caution">
    <text evidence="2">The sequence shown here is derived from an EMBL/GenBank/DDBJ whole genome shotgun (WGS) entry which is preliminary data.</text>
</comment>
<sequence length="374" mass="41328">MSIELISERSAENRNSLWSLSVPDVFHMRWSRRKEMYAMIAARLYGTRTIPDILDMQVSEWERTRKRGSARVGRSILDAMRREGRTFSEAMSPYAPSNEIMTLASGEQSGNMKLSLDLVREVAGKREKIISSVRTAFAVPCANILMGYCYLYYLGSQIVPKIKSSLPPDTEIDGVTAFTFNAASFAVSGWGAIIPVLVIIAIFGVAYSLPRYIGRYRLLLEALPPWAIYRDLTGYGWIISFMALVDANMSETEALRRQADCASPWLHSRINALLPIMTGKKAKGSLLPEALVATGYNFPSPEMISEIRAVWASPEGSDRLREGLAAWSEKFEAYITGQARIVGFVAQAAVDGMILLFVVSSSNLGNSIAASVSH</sequence>
<dbReference type="PANTHER" id="PTHR30012">
    <property type="entry name" value="GENERAL SECRETION PATHWAY PROTEIN"/>
    <property type="match status" value="1"/>
</dbReference>
<dbReference type="InterPro" id="IPR003004">
    <property type="entry name" value="GspF/PilC"/>
</dbReference>
<accession>A0ABX2P8D2</accession>
<keyword evidence="1" id="KW-0472">Membrane</keyword>
<protein>
    <recommendedName>
        <fullName evidence="4">Type II secretion system protein GspF domain-containing protein</fullName>
    </recommendedName>
</protein>
<gene>
    <name evidence="2" type="ORF">HW542_15590</name>
</gene>
<feature type="transmembrane region" description="Helical" evidence="1">
    <location>
        <begin position="135"/>
        <end position="153"/>
    </location>
</feature>
<evidence type="ECO:0000313" key="2">
    <source>
        <dbReference type="EMBL" id="NVN48223.1"/>
    </source>
</evidence>
<keyword evidence="3" id="KW-1185">Reference proteome</keyword>
<evidence type="ECO:0000313" key="3">
    <source>
        <dbReference type="Proteomes" id="UP001516351"/>
    </source>
</evidence>
<dbReference type="PANTHER" id="PTHR30012:SF0">
    <property type="entry name" value="TYPE II SECRETION SYSTEM PROTEIN F-RELATED"/>
    <property type="match status" value="1"/>
</dbReference>